<comment type="caution">
    <text evidence="2">The sequence shown here is derived from an EMBL/GenBank/DDBJ whole genome shotgun (WGS) entry which is preliminary data.</text>
</comment>
<dbReference type="Pfam" id="PF02577">
    <property type="entry name" value="BFN_dom"/>
    <property type="match status" value="1"/>
</dbReference>
<organism evidence="2 3">
    <name type="scientific">Sulfurisphaera tokodaii</name>
    <dbReference type="NCBI Taxonomy" id="111955"/>
    <lineage>
        <taxon>Archaea</taxon>
        <taxon>Thermoproteota</taxon>
        <taxon>Thermoprotei</taxon>
        <taxon>Sulfolobales</taxon>
        <taxon>Sulfolobaceae</taxon>
        <taxon>Sulfurisphaera</taxon>
    </lineage>
</organism>
<evidence type="ECO:0000259" key="1">
    <source>
        <dbReference type="PROSITE" id="PS51658"/>
    </source>
</evidence>
<dbReference type="EMBL" id="DUJO01000051">
    <property type="protein sequence ID" value="HII75061.1"/>
    <property type="molecule type" value="Genomic_DNA"/>
</dbReference>
<proteinExistence type="predicted"/>
<evidence type="ECO:0000313" key="3">
    <source>
        <dbReference type="Proteomes" id="UP000646844"/>
    </source>
</evidence>
<accession>A0A832TJ18</accession>
<dbReference type="InterPro" id="IPR036104">
    <property type="entry name" value="BFN_sf"/>
</dbReference>
<dbReference type="InterPro" id="IPR003729">
    <property type="entry name" value="Bi_nuclease_dom"/>
</dbReference>
<dbReference type="Proteomes" id="UP000646844">
    <property type="component" value="Unassembled WGS sequence"/>
</dbReference>
<dbReference type="GO" id="GO:0004518">
    <property type="term" value="F:nuclease activity"/>
    <property type="evidence" value="ECO:0007669"/>
    <property type="project" value="InterPro"/>
</dbReference>
<dbReference type="RefSeq" id="WP_010978221.1">
    <property type="nucleotide sequence ID" value="NZ_BAABQO010000002.1"/>
</dbReference>
<sequence length="159" mass="18596">MSQDNSEELIKVEKVEAFFYPIHGIPTMVLYLEDGREFKMFQIPPEIVIALNRLQEKRDYEELLRGDKRENIYDVLAFSSEIKDQLSKIINRVIINDVNEEYGVYIATVEFKFDGVIIEKQLIPSHAVFLAIVSNRPIYVKKNLVDEQEKQERKSGEDV</sequence>
<dbReference type="GeneID" id="1458172"/>
<dbReference type="AlphaFoldDB" id="A0A832TJ18"/>
<dbReference type="OMA" id="EFNLFYV"/>
<evidence type="ECO:0000313" key="2">
    <source>
        <dbReference type="EMBL" id="HII75061.1"/>
    </source>
</evidence>
<dbReference type="Gene3D" id="3.10.690.10">
    <property type="entry name" value="Bifunctional nuclease domain"/>
    <property type="match status" value="1"/>
</dbReference>
<gene>
    <name evidence="2" type="ORF">HA332_12000</name>
</gene>
<feature type="domain" description="BFN" evidence="1">
    <location>
        <begin position="9"/>
        <end position="152"/>
    </location>
</feature>
<protein>
    <submittedName>
        <fullName evidence="2">Bifunctional nuclease family protein</fullName>
    </submittedName>
</protein>
<dbReference type="SUPFAM" id="SSF103256">
    <property type="entry name" value="Hypothetical protein TM0160"/>
    <property type="match status" value="1"/>
</dbReference>
<reference evidence="2" key="1">
    <citation type="journal article" date="2020" name="bioRxiv">
        <title>A rank-normalized archaeal taxonomy based on genome phylogeny resolves widespread incomplete and uneven classifications.</title>
        <authorList>
            <person name="Rinke C."/>
            <person name="Chuvochina M."/>
            <person name="Mussig A.J."/>
            <person name="Chaumeil P.-A."/>
            <person name="Waite D.W."/>
            <person name="Whitman W.B."/>
            <person name="Parks D.H."/>
            <person name="Hugenholtz P."/>
        </authorList>
    </citation>
    <scope>NUCLEOTIDE SEQUENCE</scope>
    <source>
        <strain evidence="2">UBA8838</strain>
    </source>
</reference>
<dbReference type="PROSITE" id="PS51658">
    <property type="entry name" value="BFN"/>
    <property type="match status" value="1"/>
</dbReference>
<name>A0A832TJ18_9CREN</name>